<keyword evidence="3" id="KW-1185">Reference proteome</keyword>
<evidence type="ECO:0000256" key="1">
    <source>
        <dbReference type="SAM" id="MobiDB-lite"/>
    </source>
</evidence>
<evidence type="ECO:0000313" key="3">
    <source>
        <dbReference type="Proteomes" id="UP001054945"/>
    </source>
</evidence>
<dbReference type="EMBL" id="BPLR01020622">
    <property type="protein sequence ID" value="GIX80777.1"/>
    <property type="molecule type" value="Genomic_DNA"/>
</dbReference>
<proteinExistence type="predicted"/>
<gene>
    <name evidence="2" type="ORF">CEXT_748531</name>
</gene>
<dbReference type="AlphaFoldDB" id="A0AAV4N7U6"/>
<organism evidence="2 3">
    <name type="scientific">Caerostris extrusa</name>
    <name type="common">Bark spider</name>
    <name type="synonym">Caerostris bankana</name>
    <dbReference type="NCBI Taxonomy" id="172846"/>
    <lineage>
        <taxon>Eukaryota</taxon>
        <taxon>Metazoa</taxon>
        <taxon>Ecdysozoa</taxon>
        <taxon>Arthropoda</taxon>
        <taxon>Chelicerata</taxon>
        <taxon>Arachnida</taxon>
        <taxon>Araneae</taxon>
        <taxon>Araneomorphae</taxon>
        <taxon>Entelegynae</taxon>
        <taxon>Araneoidea</taxon>
        <taxon>Araneidae</taxon>
        <taxon>Caerostris</taxon>
    </lineage>
</organism>
<feature type="compositionally biased region" description="Acidic residues" evidence="1">
    <location>
        <begin position="88"/>
        <end position="99"/>
    </location>
</feature>
<feature type="region of interest" description="Disordered" evidence="1">
    <location>
        <begin position="87"/>
        <end position="112"/>
    </location>
</feature>
<dbReference type="Proteomes" id="UP001054945">
    <property type="component" value="Unassembled WGS sequence"/>
</dbReference>
<evidence type="ECO:0000313" key="2">
    <source>
        <dbReference type="EMBL" id="GIX80777.1"/>
    </source>
</evidence>
<reference evidence="2 3" key="1">
    <citation type="submission" date="2021-06" db="EMBL/GenBank/DDBJ databases">
        <title>Caerostris extrusa draft genome.</title>
        <authorList>
            <person name="Kono N."/>
            <person name="Arakawa K."/>
        </authorList>
    </citation>
    <scope>NUCLEOTIDE SEQUENCE [LARGE SCALE GENOMIC DNA]</scope>
</reference>
<comment type="caution">
    <text evidence="2">The sequence shown here is derived from an EMBL/GenBank/DDBJ whole genome shotgun (WGS) entry which is preliminary data.</text>
</comment>
<protein>
    <submittedName>
        <fullName evidence="2">Uncharacterized protein</fullName>
    </submittedName>
</protein>
<sequence length="152" mass="17180">MRNLFLPTDPWRRMERRMRKMRRRKEVTLMDGKDFTPRFREVLACDAVGKMSSRIFPVFCKLLFNVGLLIAGCGTFSSQLCPGGWREDAEDEAEEGGDVDEWKGISLPDSGRSSPATLSEKFLLGFFQFSANCSLMSLLIGGAGEKKDNREK</sequence>
<name>A0AAV4N7U6_CAEEX</name>
<accession>A0AAV4N7U6</accession>